<evidence type="ECO:0000313" key="3">
    <source>
        <dbReference type="EMBL" id="MFA9479568.1"/>
    </source>
</evidence>
<evidence type="ECO:0000259" key="2">
    <source>
        <dbReference type="Pfam" id="PF03417"/>
    </source>
</evidence>
<dbReference type="InterPro" id="IPR047803">
    <property type="entry name" value="DCD1A/B-like"/>
</dbReference>
<dbReference type="PANTHER" id="PTHR35190:SF1">
    <property type="entry name" value="PEPTIDASE C45 HYDROLASE DOMAIN-CONTAINING PROTEIN"/>
    <property type="match status" value="1"/>
</dbReference>
<keyword evidence="4" id="KW-1185">Reference proteome</keyword>
<feature type="signal peptide" evidence="1">
    <location>
        <begin position="1"/>
        <end position="28"/>
    </location>
</feature>
<dbReference type="InterPro" id="IPR005079">
    <property type="entry name" value="Peptidase_C45_hydrolase"/>
</dbReference>
<dbReference type="Pfam" id="PF03417">
    <property type="entry name" value="AAT"/>
    <property type="match status" value="1"/>
</dbReference>
<sequence>MRRFRPLALLMSLLAVLTLTLAAPAAHASDELARQLRPFLEIMQSNGPAAATIELQLDDPDIAITAHLARFGDDRWLVHVDHDTYSMHLLRSPDDTRMHLPHRNVTFVGQGPTDPDDHLNGPNLLTRLVSKDSEAFLYLNMLQRADANMAATMLTSFAGVRKANDNTWRSRQLGDASFRFDEHEGNPRLHVTHNGMKLTWTVADPSVIRDRFTAPDDADAIDVSRADLERSLVRGMRRGSEVLAPGPALTRPARQSRRVAHGELRWQNDQRLVTLRGTPEQIGQAHGQLLGPEVLRCVDSVLHIVSLVKSIESGQWVLDELRDIQSRVQPFLPERHERELTALANTVGIDREWVVLANVFPEMFHCSGFAVFGSATADGTLYHGRVLDYMTQIGFEHAMAVFVIQPDDHYDFVNVGYAGFLGSVTGMNEHQISLGEMGGSTLGDWDGVPMATLMRRALEETATLDEVIALWTDSPRTCEFYYVFADGKIPDAVGVAATAHDIEIIRSGQTHPRLGEGIHDTVVLSAGGRLEALRQRVTDSHGRIDEQTALACMDRPVAMRSNLHNVLFIPQQLRLFVSHAQGSQPAAERPYEEYDLAALLGITINPD</sequence>
<reference evidence="3 4" key="1">
    <citation type="submission" date="2024-08" db="EMBL/GenBank/DDBJ databases">
        <title>Whole-genome sequencing of halo(alkali)philic microorganisms from hypersaline lakes.</title>
        <authorList>
            <person name="Sorokin D.Y."/>
            <person name="Merkel A.Y."/>
            <person name="Messina E."/>
            <person name="Yakimov M."/>
        </authorList>
    </citation>
    <scope>NUCLEOTIDE SEQUENCE [LARGE SCALE GENOMIC DNA]</scope>
    <source>
        <strain evidence="3 4">AB-hyl4</strain>
    </source>
</reference>
<name>A0ABV4U989_9BACT</name>
<organism evidence="3 4">
    <name type="scientific">Natronomicrosphaera hydrolytica</name>
    <dbReference type="NCBI Taxonomy" id="3242702"/>
    <lineage>
        <taxon>Bacteria</taxon>
        <taxon>Pseudomonadati</taxon>
        <taxon>Planctomycetota</taxon>
        <taxon>Phycisphaerae</taxon>
        <taxon>Phycisphaerales</taxon>
        <taxon>Phycisphaeraceae</taxon>
        <taxon>Natronomicrosphaera</taxon>
    </lineage>
</organism>
<protein>
    <submittedName>
        <fullName evidence="3">C45 family autoproteolytic acyltransferase/hydrolase</fullName>
    </submittedName>
</protein>
<proteinExistence type="predicted"/>
<dbReference type="InterPro" id="IPR047794">
    <property type="entry name" value="C45_proenzyme-like"/>
</dbReference>
<dbReference type="PANTHER" id="PTHR35190">
    <property type="entry name" value="PROTEIN DCD1B"/>
    <property type="match status" value="1"/>
</dbReference>
<dbReference type="GO" id="GO:0016746">
    <property type="term" value="F:acyltransferase activity"/>
    <property type="evidence" value="ECO:0007669"/>
    <property type="project" value="UniProtKB-KW"/>
</dbReference>
<evidence type="ECO:0000256" key="1">
    <source>
        <dbReference type="SAM" id="SignalP"/>
    </source>
</evidence>
<keyword evidence="1" id="KW-0732">Signal</keyword>
<gene>
    <name evidence="3" type="ORF">ACERK3_14860</name>
</gene>
<accession>A0ABV4U989</accession>
<dbReference type="Proteomes" id="UP001575105">
    <property type="component" value="Unassembled WGS sequence"/>
</dbReference>
<dbReference type="EMBL" id="JBGUBD010000010">
    <property type="protein sequence ID" value="MFA9479568.1"/>
    <property type="molecule type" value="Genomic_DNA"/>
</dbReference>
<feature type="chain" id="PRO_5047262622" evidence="1">
    <location>
        <begin position="29"/>
        <end position="607"/>
    </location>
</feature>
<dbReference type="NCBIfam" id="NF040521">
    <property type="entry name" value="C45_proenzyme"/>
    <property type="match status" value="1"/>
</dbReference>
<comment type="caution">
    <text evidence="3">The sequence shown here is derived from an EMBL/GenBank/DDBJ whole genome shotgun (WGS) entry which is preliminary data.</text>
</comment>
<dbReference type="RefSeq" id="WP_425346494.1">
    <property type="nucleotide sequence ID" value="NZ_JBGUBD010000010.1"/>
</dbReference>
<feature type="domain" description="Peptidase C45 hydrolase" evidence="2">
    <location>
        <begin position="382"/>
        <end position="501"/>
    </location>
</feature>
<dbReference type="Gene3D" id="3.60.60.10">
    <property type="entry name" value="Penicillin V Acylase, Chain A"/>
    <property type="match status" value="1"/>
</dbReference>
<keyword evidence="3" id="KW-0808">Transferase</keyword>
<keyword evidence="3" id="KW-0012">Acyltransferase</keyword>
<evidence type="ECO:0000313" key="4">
    <source>
        <dbReference type="Proteomes" id="UP001575105"/>
    </source>
</evidence>